<organism evidence="1">
    <name type="scientific">marine sediment metagenome</name>
    <dbReference type="NCBI Taxonomy" id="412755"/>
    <lineage>
        <taxon>unclassified sequences</taxon>
        <taxon>metagenomes</taxon>
        <taxon>ecological metagenomes</taxon>
    </lineage>
</organism>
<comment type="caution">
    <text evidence="1">The sequence shown here is derived from an EMBL/GenBank/DDBJ whole genome shotgun (WGS) entry which is preliminary data.</text>
</comment>
<sequence length="29" mass="3127">MSIFGNRVVNGWIIAIQEAFNISVGEGFG</sequence>
<gene>
    <name evidence="1" type="ORF">LCGC14_1872230</name>
</gene>
<name>A0A0F9J3D8_9ZZZZ</name>
<proteinExistence type="predicted"/>
<accession>A0A0F9J3D8</accession>
<reference evidence="1" key="1">
    <citation type="journal article" date="2015" name="Nature">
        <title>Complex archaea that bridge the gap between prokaryotes and eukaryotes.</title>
        <authorList>
            <person name="Spang A."/>
            <person name="Saw J.H."/>
            <person name="Jorgensen S.L."/>
            <person name="Zaremba-Niedzwiedzka K."/>
            <person name="Martijn J."/>
            <person name="Lind A.E."/>
            <person name="van Eijk R."/>
            <person name="Schleper C."/>
            <person name="Guy L."/>
            <person name="Ettema T.J."/>
        </authorList>
    </citation>
    <scope>NUCLEOTIDE SEQUENCE</scope>
</reference>
<feature type="non-terminal residue" evidence="1">
    <location>
        <position position="29"/>
    </location>
</feature>
<protein>
    <submittedName>
        <fullName evidence="1">Uncharacterized protein</fullName>
    </submittedName>
</protein>
<dbReference type="AlphaFoldDB" id="A0A0F9J3D8"/>
<dbReference type="EMBL" id="LAZR01019122">
    <property type="protein sequence ID" value="KKL93682.1"/>
    <property type="molecule type" value="Genomic_DNA"/>
</dbReference>
<evidence type="ECO:0000313" key="1">
    <source>
        <dbReference type="EMBL" id="KKL93682.1"/>
    </source>
</evidence>